<dbReference type="AlphaFoldDB" id="A0A3B0TXT3"/>
<evidence type="ECO:0000313" key="1">
    <source>
        <dbReference type="EMBL" id="VAW19172.1"/>
    </source>
</evidence>
<dbReference type="PROSITE" id="PS51257">
    <property type="entry name" value="PROKAR_LIPOPROTEIN"/>
    <property type="match status" value="1"/>
</dbReference>
<dbReference type="EMBL" id="UOEM01000124">
    <property type="protein sequence ID" value="VAW19172.1"/>
    <property type="molecule type" value="Genomic_DNA"/>
</dbReference>
<name>A0A3B0TXT3_9ZZZZ</name>
<gene>
    <name evidence="1" type="ORF">MNBD_ALPHA09-595</name>
</gene>
<reference evidence="1" key="1">
    <citation type="submission" date="2018-06" db="EMBL/GenBank/DDBJ databases">
        <authorList>
            <person name="Zhirakovskaya E."/>
        </authorList>
    </citation>
    <scope>NUCLEOTIDE SEQUENCE</scope>
</reference>
<protein>
    <submittedName>
        <fullName evidence="1">Uncharacterized protein</fullName>
    </submittedName>
</protein>
<proteinExistence type="predicted"/>
<sequence length="71" mass="7500">MSKRVFSLNRSGLVLAGFAFVALAGCSSQPVVSNFPDLRLNPAPIPALLTPEERYQAIEDLQNAGAQNLGG</sequence>
<organism evidence="1">
    <name type="scientific">hydrothermal vent metagenome</name>
    <dbReference type="NCBI Taxonomy" id="652676"/>
    <lineage>
        <taxon>unclassified sequences</taxon>
        <taxon>metagenomes</taxon>
        <taxon>ecological metagenomes</taxon>
    </lineage>
</organism>
<accession>A0A3B0TXT3</accession>